<reference evidence="4" key="1">
    <citation type="journal article" date="2019" name="Int. J. Syst. Evol. Microbiol.">
        <title>Halobacteriovorax valvorus sp. nov., a novel prokaryotic predator isolated from coastal seawater of China.</title>
        <authorList>
            <person name="Chen M.-X."/>
        </authorList>
    </citation>
    <scope>NUCLEOTIDE SEQUENCE [LARGE SCALE GENOMIC DNA]</scope>
    <source>
        <strain evidence="4">BL9</strain>
    </source>
</reference>
<sequence>MNAIAMNGLSFNFYRELAMTLVWYIGSLSLMLSLFVFVIRPKIAIPEMEKADFRTQIEIAKFIHTRKSQVAFGNEKNWKYLRKQVFRIQGKKCLKCGIEHENMHIDHIKPKSIHPHLEFMIDNLQVLCPTCNKEKSNKEETDYRKSHHLMALVNTIKENKLLRERYTYDFEKLTRITKEKMKFELAA</sequence>
<comment type="caution">
    <text evidence="3">The sequence shown here is derived from an EMBL/GenBank/DDBJ whole genome shotgun (WGS) entry which is preliminary data.</text>
</comment>
<proteinExistence type="predicted"/>
<keyword evidence="1" id="KW-0812">Transmembrane</keyword>
<dbReference type="Pfam" id="PF01844">
    <property type="entry name" value="HNH"/>
    <property type="match status" value="1"/>
</dbReference>
<keyword evidence="1" id="KW-1133">Transmembrane helix</keyword>
<evidence type="ECO:0000313" key="4">
    <source>
        <dbReference type="Proteomes" id="UP000443582"/>
    </source>
</evidence>
<protein>
    <submittedName>
        <fullName evidence="3">HNH endonuclease</fullName>
    </submittedName>
</protein>
<keyword evidence="4" id="KW-1185">Reference proteome</keyword>
<evidence type="ECO:0000313" key="3">
    <source>
        <dbReference type="EMBL" id="RZF20588.1"/>
    </source>
</evidence>
<dbReference type="CDD" id="cd00085">
    <property type="entry name" value="HNHc"/>
    <property type="match status" value="1"/>
</dbReference>
<dbReference type="InterPro" id="IPR003615">
    <property type="entry name" value="HNH_nuc"/>
</dbReference>
<keyword evidence="3" id="KW-0540">Nuclease</keyword>
<dbReference type="EMBL" id="QDKL01000003">
    <property type="protein sequence ID" value="RZF20588.1"/>
    <property type="molecule type" value="Genomic_DNA"/>
</dbReference>
<dbReference type="InterPro" id="IPR002711">
    <property type="entry name" value="HNH"/>
</dbReference>
<accession>A0ABY0IC92</accession>
<dbReference type="Proteomes" id="UP000443582">
    <property type="component" value="Unassembled WGS sequence"/>
</dbReference>
<dbReference type="Gene3D" id="1.10.30.50">
    <property type="match status" value="1"/>
</dbReference>
<evidence type="ECO:0000256" key="1">
    <source>
        <dbReference type="SAM" id="Phobius"/>
    </source>
</evidence>
<feature type="domain" description="HNH nuclease" evidence="2">
    <location>
        <begin position="80"/>
        <end position="133"/>
    </location>
</feature>
<dbReference type="RefSeq" id="WP_115362550.1">
    <property type="nucleotide sequence ID" value="NZ_QDKL01000003.1"/>
</dbReference>
<organism evidence="3 4">
    <name type="scientific">Halobacteriovorax vibrionivorans</name>
    <dbReference type="NCBI Taxonomy" id="2152716"/>
    <lineage>
        <taxon>Bacteria</taxon>
        <taxon>Pseudomonadati</taxon>
        <taxon>Bdellovibrionota</taxon>
        <taxon>Bacteriovoracia</taxon>
        <taxon>Bacteriovoracales</taxon>
        <taxon>Halobacteriovoraceae</taxon>
        <taxon>Halobacteriovorax</taxon>
    </lineage>
</organism>
<keyword evidence="3" id="KW-0378">Hydrolase</keyword>
<feature type="transmembrane region" description="Helical" evidence="1">
    <location>
        <begin position="20"/>
        <end position="39"/>
    </location>
</feature>
<dbReference type="GO" id="GO:0004519">
    <property type="term" value="F:endonuclease activity"/>
    <property type="evidence" value="ECO:0007669"/>
    <property type="project" value="UniProtKB-KW"/>
</dbReference>
<evidence type="ECO:0000259" key="2">
    <source>
        <dbReference type="SMART" id="SM00507"/>
    </source>
</evidence>
<dbReference type="SMART" id="SM00507">
    <property type="entry name" value="HNHc"/>
    <property type="match status" value="1"/>
</dbReference>
<keyword evidence="1" id="KW-0472">Membrane</keyword>
<keyword evidence="3" id="KW-0255">Endonuclease</keyword>
<gene>
    <name evidence="3" type="ORF">DAY19_11425</name>
</gene>
<name>A0ABY0IC92_9BACT</name>